<sequence>MGVQGLLPYVKTARDLVADTIDLLEESKKEDDGIEILCDFYAFEHFILDNFYKAIVKESGHRFVRHLGGEYKSLAKYVETFITHLRNAQIRLVMYVDATQGVDKTTTELKFGTWKQRHYQGIVTMNKILECIAGMQNIYDLADEDKIRPVCLEIQIQETLRENEIEFIYVIDNETNELIALDLQNRPKAFAVLSNDSDFCIFKNCKFIPFEFFDLDHDMEMGYSPLPCKPLKLNCGIVSASKLAKCLQLQQVDHLMFLAMILPSNFMGAHHAIIKKVLTLPENCSLLQAAAHIRFYGNPLGNKSVLTKLNEDSELKQGVERTIKFFSLTLHESKNDSKSNGASEEDTKESEDSERPDEIDMILCERVSMGQIDSNLLAIHRGYFWYRLMLEDNSKGSPVCEEALSCLRQVLYNFVLPDDATRVKEFGRAPFDLFQMRLRSKAAVTATIETIPTVNEIKLVQIFKNLKYFHILMSFDEKKEGDSPANYFDKYGRKFGFLCYILRFFLLLNYQRNLSISLEEFLACAAMVLHAPQMDETKFRSYRIVPSVRSVTVGTWFQAVYRYAYRFIAKTLFLEKEFPSPSQFFSGSVFVALYGCATSHATPLLKHLSPEDRHTVSLAFKQTLLSKQEMIQFVCRNIMHIEEWVWRDIAAF</sequence>
<dbReference type="SUPFAM" id="SSF88723">
    <property type="entry name" value="PIN domain-like"/>
    <property type="match status" value="1"/>
</dbReference>
<dbReference type="PANTHER" id="PTHR15665">
    <property type="entry name" value="ASTEROID PROTEIN"/>
    <property type="match status" value="1"/>
</dbReference>
<dbReference type="AlphaFoldDB" id="A0A7I8VDZ1"/>
<accession>A0A7I8VDZ1</accession>
<gene>
    <name evidence="3" type="ORF">DGYR_LOCUS1842</name>
</gene>
<comment type="similarity">
    <text evidence="1">Belongs to the asteroid family.</text>
</comment>
<keyword evidence="4" id="KW-1185">Reference proteome</keyword>
<dbReference type="InterPro" id="IPR029060">
    <property type="entry name" value="PIN-like_dom_sf"/>
</dbReference>
<dbReference type="Proteomes" id="UP000549394">
    <property type="component" value="Unassembled WGS sequence"/>
</dbReference>
<proteinExistence type="inferred from homology"/>
<feature type="region of interest" description="Disordered" evidence="2">
    <location>
        <begin position="333"/>
        <end position="356"/>
    </location>
</feature>
<evidence type="ECO:0000256" key="2">
    <source>
        <dbReference type="SAM" id="MobiDB-lite"/>
    </source>
</evidence>
<evidence type="ECO:0000256" key="1">
    <source>
        <dbReference type="ARBA" id="ARBA00007398"/>
    </source>
</evidence>
<dbReference type="Gene3D" id="3.40.50.1010">
    <property type="entry name" value="5'-nuclease"/>
    <property type="match status" value="1"/>
</dbReference>
<organism evidence="3 4">
    <name type="scientific">Dimorphilus gyrociliatus</name>
    <dbReference type="NCBI Taxonomy" id="2664684"/>
    <lineage>
        <taxon>Eukaryota</taxon>
        <taxon>Metazoa</taxon>
        <taxon>Spiralia</taxon>
        <taxon>Lophotrochozoa</taxon>
        <taxon>Annelida</taxon>
        <taxon>Polychaeta</taxon>
        <taxon>Polychaeta incertae sedis</taxon>
        <taxon>Dinophilidae</taxon>
        <taxon>Dimorphilus</taxon>
    </lineage>
</organism>
<protein>
    <submittedName>
        <fullName evidence="3">DgyrCDS1974</fullName>
    </submittedName>
</protein>
<feature type="compositionally biased region" description="Acidic residues" evidence="2">
    <location>
        <begin position="343"/>
        <end position="356"/>
    </location>
</feature>
<dbReference type="EMBL" id="CAJFCJ010000002">
    <property type="protein sequence ID" value="CAD5112756.1"/>
    <property type="molecule type" value="Genomic_DNA"/>
</dbReference>
<name>A0A7I8VDZ1_9ANNE</name>
<comment type="caution">
    <text evidence="3">The sequence shown here is derived from an EMBL/GenBank/DDBJ whole genome shotgun (WGS) entry which is preliminary data.</text>
</comment>
<dbReference type="OrthoDB" id="6063169at2759"/>
<evidence type="ECO:0000313" key="3">
    <source>
        <dbReference type="EMBL" id="CAD5112756.1"/>
    </source>
</evidence>
<evidence type="ECO:0000313" key="4">
    <source>
        <dbReference type="Proteomes" id="UP000549394"/>
    </source>
</evidence>
<reference evidence="3 4" key="1">
    <citation type="submission" date="2020-08" db="EMBL/GenBank/DDBJ databases">
        <authorList>
            <person name="Hejnol A."/>
        </authorList>
    </citation>
    <scope>NUCLEOTIDE SEQUENCE [LARGE SCALE GENOMIC DNA]</scope>
</reference>
<dbReference type="InterPro" id="IPR026832">
    <property type="entry name" value="Asteroid"/>
</dbReference>
<dbReference type="PANTHER" id="PTHR15665:SF1">
    <property type="entry name" value="PROTEIN ASTEROID HOMOLOG 1"/>
    <property type="match status" value="1"/>
</dbReference>